<dbReference type="GO" id="GO:0004672">
    <property type="term" value="F:protein kinase activity"/>
    <property type="evidence" value="ECO:0007669"/>
    <property type="project" value="UniProtKB-ARBA"/>
</dbReference>
<evidence type="ECO:0000256" key="13">
    <source>
        <dbReference type="PROSITE-ProRule" id="PRU00110"/>
    </source>
</evidence>
<feature type="modified residue" description="Phosphohistidine" evidence="13">
    <location>
        <position position="227"/>
    </location>
</feature>
<dbReference type="InterPro" id="IPR000550">
    <property type="entry name" value="Hppk"/>
</dbReference>
<dbReference type="Pfam" id="PF01288">
    <property type="entry name" value="HPPK"/>
    <property type="match status" value="1"/>
</dbReference>
<dbReference type="GO" id="GO:0003848">
    <property type="term" value="F:2-amino-4-hydroxy-6-hydroxymethyldihydropteridine diphosphokinase activity"/>
    <property type="evidence" value="ECO:0007669"/>
    <property type="project" value="UniProtKB-EC"/>
</dbReference>
<evidence type="ECO:0000256" key="2">
    <source>
        <dbReference type="ARBA" id="ARBA00005810"/>
    </source>
</evidence>
<name>A0A4Q0MCZ9_9SPHI</name>
<sequence>MRNIYLLLGSNLGDRHSYLREGALLIEREIGPIEKSSSIYQTASWGNTGLPEFLNQALQVSTSLSPRDLLFTVNAIEKSLGRERVQKWGSRTLDIDILLYENEIINEPDLVIPHPLMQERRFALAPLCEIAPDVVHPLIRKKIKELLSELSDDLYVQVESDNNNMPEDINKTTFDIDLSYLNDIADGNAEFIIDMIDIFMEQTPIYFDQLCKAIEEKDWKVTGDVAHKIKPTLAFMGVEAAKEQMAEIERKARNLDHTEEIEEQVSQLKISCESLYAGLQKIKDDLQGKG</sequence>
<evidence type="ECO:0000256" key="8">
    <source>
        <dbReference type="ARBA" id="ARBA00022840"/>
    </source>
</evidence>
<dbReference type="RefSeq" id="WP_128768329.1">
    <property type="nucleotide sequence ID" value="NZ_RXOC01000003.1"/>
</dbReference>
<dbReference type="PANTHER" id="PTHR43071:SF1">
    <property type="entry name" value="2-AMINO-4-HYDROXY-6-HYDROXYMETHYLDIHYDROPTERIDINE PYROPHOSPHOKINASE"/>
    <property type="match status" value="1"/>
</dbReference>
<comment type="pathway">
    <text evidence="1">Cofactor biosynthesis; tetrahydrofolate biosynthesis; 2-amino-4-hydroxy-6-hydroxymethyl-7,8-dihydropteridine diphosphate from 7,8-dihydroneopterin triphosphate: step 4/4.</text>
</comment>
<dbReference type="PROSITE" id="PS00794">
    <property type="entry name" value="HPPK"/>
    <property type="match status" value="1"/>
</dbReference>
<comment type="caution">
    <text evidence="15">The sequence shown here is derived from an EMBL/GenBank/DDBJ whole genome shotgun (WGS) entry which is preliminary data.</text>
</comment>
<evidence type="ECO:0000256" key="7">
    <source>
        <dbReference type="ARBA" id="ARBA00022777"/>
    </source>
</evidence>
<feature type="domain" description="HPt" evidence="14">
    <location>
        <begin position="188"/>
        <end position="289"/>
    </location>
</feature>
<dbReference type="Gene3D" id="1.20.120.160">
    <property type="entry name" value="HPT domain"/>
    <property type="match status" value="1"/>
</dbReference>
<comment type="function">
    <text evidence="10">Catalyzes the transfer of pyrophosphate from adenosine triphosphate (ATP) to 6-hydroxymethyl-7,8-dihydropterin, an enzymatic step in folate biosynthesis pathway.</text>
</comment>
<proteinExistence type="inferred from homology"/>
<evidence type="ECO:0000256" key="12">
    <source>
        <dbReference type="ARBA" id="ARBA00033413"/>
    </source>
</evidence>
<evidence type="ECO:0000313" key="16">
    <source>
        <dbReference type="Proteomes" id="UP000290848"/>
    </source>
</evidence>
<evidence type="ECO:0000256" key="5">
    <source>
        <dbReference type="ARBA" id="ARBA00022679"/>
    </source>
</evidence>
<dbReference type="InterPro" id="IPR036641">
    <property type="entry name" value="HPT_dom_sf"/>
</dbReference>
<protein>
    <recommendedName>
        <fullName evidence="4">2-amino-4-hydroxy-6-hydroxymethyldihydropteridine pyrophosphokinase</fullName>
        <ecNumber evidence="3">2.7.6.3</ecNumber>
    </recommendedName>
    <alternativeName>
        <fullName evidence="11">6-hydroxymethyl-7,8-dihydropterin pyrophosphokinase</fullName>
    </alternativeName>
    <alternativeName>
        <fullName evidence="12">7,8-dihydro-6-hydroxymethylpterin-pyrophosphokinase</fullName>
    </alternativeName>
</protein>
<dbReference type="GO" id="GO:0046656">
    <property type="term" value="P:folic acid biosynthetic process"/>
    <property type="evidence" value="ECO:0007669"/>
    <property type="project" value="UniProtKB-KW"/>
</dbReference>
<dbReference type="Pfam" id="PF01627">
    <property type="entry name" value="Hpt"/>
    <property type="match status" value="1"/>
</dbReference>
<keyword evidence="6" id="KW-0547">Nucleotide-binding</keyword>
<accession>A0A4Q0MCZ9</accession>
<organism evidence="15 16">
    <name type="scientific">Arcticibacter tournemirensis</name>
    <dbReference type="NCBI Taxonomy" id="699437"/>
    <lineage>
        <taxon>Bacteria</taxon>
        <taxon>Pseudomonadati</taxon>
        <taxon>Bacteroidota</taxon>
        <taxon>Sphingobacteriia</taxon>
        <taxon>Sphingobacteriales</taxon>
        <taxon>Sphingobacteriaceae</taxon>
        <taxon>Arcticibacter</taxon>
    </lineage>
</organism>
<dbReference type="GO" id="GO:0005524">
    <property type="term" value="F:ATP binding"/>
    <property type="evidence" value="ECO:0007669"/>
    <property type="project" value="UniProtKB-KW"/>
</dbReference>
<evidence type="ECO:0000256" key="10">
    <source>
        <dbReference type="ARBA" id="ARBA00029409"/>
    </source>
</evidence>
<evidence type="ECO:0000256" key="11">
    <source>
        <dbReference type="ARBA" id="ARBA00029766"/>
    </source>
</evidence>
<dbReference type="EMBL" id="RXOC01000003">
    <property type="protein sequence ID" value="RXF71084.1"/>
    <property type="molecule type" value="Genomic_DNA"/>
</dbReference>
<dbReference type="Proteomes" id="UP000290848">
    <property type="component" value="Unassembled WGS sequence"/>
</dbReference>
<dbReference type="UniPathway" id="UPA00077">
    <property type="reaction ID" value="UER00155"/>
</dbReference>
<dbReference type="PANTHER" id="PTHR43071">
    <property type="entry name" value="2-AMINO-4-HYDROXY-6-HYDROXYMETHYLDIHYDROPTERIDINE PYROPHOSPHOKINASE"/>
    <property type="match status" value="1"/>
</dbReference>
<dbReference type="PROSITE" id="PS50894">
    <property type="entry name" value="HPT"/>
    <property type="match status" value="1"/>
</dbReference>
<keyword evidence="9" id="KW-0289">Folate biosynthesis</keyword>
<dbReference type="GO" id="GO:0000160">
    <property type="term" value="P:phosphorelay signal transduction system"/>
    <property type="evidence" value="ECO:0007669"/>
    <property type="project" value="InterPro"/>
</dbReference>
<reference evidence="15 16" key="1">
    <citation type="submission" date="2018-12" db="EMBL/GenBank/DDBJ databases">
        <title>The Draft Genome Sequence of the Soil Bacterium Pedobacter tournemirensis R1.</title>
        <authorList>
            <person name="He J."/>
        </authorList>
    </citation>
    <scope>NUCLEOTIDE SEQUENCE [LARGE SCALE GENOMIC DNA]</scope>
    <source>
        <strain evidence="15 16">R1</strain>
    </source>
</reference>
<dbReference type="GO" id="GO:0046654">
    <property type="term" value="P:tetrahydrofolate biosynthetic process"/>
    <property type="evidence" value="ECO:0007669"/>
    <property type="project" value="UniProtKB-UniPathway"/>
</dbReference>
<evidence type="ECO:0000256" key="1">
    <source>
        <dbReference type="ARBA" id="ARBA00005051"/>
    </source>
</evidence>
<dbReference type="Gene3D" id="3.30.70.560">
    <property type="entry name" value="7,8-Dihydro-6-hydroxymethylpterin-pyrophosphokinase HPPK"/>
    <property type="match status" value="1"/>
</dbReference>
<dbReference type="AlphaFoldDB" id="A0A4Q0MCZ9"/>
<gene>
    <name evidence="15" type="primary">folK</name>
    <name evidence="15" type="ORF">EKH83_05120</name>
</gene>
<dbReference type="InterPro" id="IPR035907">
    <property type="entry name" value="Hppk_sf"/>
</dbReference>
<dbReference type="SUPFAM" id="SSF55083">
    <property type="entry name" value="6-hydroxymethyl-7,8-dihydropterin pyrophosphokinase, HPPK"/>
    <property type="match status" value="1"/>
</dbReference>
<keyword evidence="13" id="KW-0597">Phosphoprotein</keyword>
<dbReference type="CDD" id="cd00483">
    <property type="entry name" value="HPPK"/>
    <property type="match status" value="1"/>
</dbReference>
<dbReference type="InterPro" id="IPR008207">
    <property type="entry name" value="Sig_transdc_His_kin_Hpt_dom"/>
</dbReference>
<keyword evidence="8" id="KW-0067">ATP-binding</keyword>
<dbReference type="EC" id="2.7.6.3" evidence="3"/>
<evidence type="ECO:0000256" key="9">
    <source>
        <dbReference type="ARBA" id="ARBA00022909"/>
    </source>
</evidence>
<keyword evidence="7 15" id="KW-0418">Kinase</keyword>
<dbReference type="SUPFAM" id="SSF47226">
    <property type="entry name" value="Histidine-containing phosphotransfer domain, HPT domain"/>
    <property type="match status" value="1"/>
</dbReference>
<evidence type="ECO:0000256" key="6">
    <source>
        <dbReference type="ARBA" id="ARBA00022741"/>
    </source>
</evidence>
<keyword evidence="5 15" id="KW-0808">Transferase</keyword>
<evidence type="ECO:0000256" key="4">
    <source>
        <dbReference type="ARBA" id="ARBA00016218"/>
    </source>
</evidence>
<evidence type="ECO:0000256" key="3">
    <source>
        <dbReference type="ARBA" id="ARBA00013253"/>
    </source>
</evidence>
<dbReference type="NCBIfam" id="TIGR01498">
    <property type="entry name" value="folK"/>
    <property type="match status" value="1"/>
</dbReference>
<evidence type="ECO:0000259" key="14">
    <source>
        <dbReference type="PROSITE" id="PS50894"/>
    </source>
</evidence>
<comment type="similarity">
    <text evidence="2">Belongs to the HPPK family.</text>
</comment>
<evidence type="ECO:0000313" key="15">
    <source>
        <dbReference type="EMBL" id="RXF71084.1"/>
    </source>
</evidence>